<accession>A0A450ZPH7</accession>
<evidence type="ECO:0000313" key="4">
    <source>
        <dbReference type="EMBL" id="VFK61700.1"/>
    </source>
</evidence>
<feature type="signal peptide" evidence="1">
    <location>
        <begin position="1"/>
        <end position="31"/>
    </location>
</feature>
<dbReference type="PANTHER" id="PTHR22576:SF37">
    <property type="entry name" value="MUCOSA-ASSOCIATED LYMPHOID TISSUE LYMPHOMA TRANSLOCATION PROTEIN 1"/>
    <property type="match status" value="1"/>
</dbReference>
<organism evidence="3">
    <name type="scientific">Candidatus Kentrum sp. TUN</name>
    <dbReference type="NCBI Taxonomy" id="2126343"/>
    <lineage>
        <taxon>Bacteria</taxon>
        <taxon>Pseudomonadati</taxon>
        <taxon>Pseudomonadota</taxon>
        <taxon>Gammaproteobacteria</taxon>
        <taxon>Candidatus Kentrum</taxon>
    </lineage>
</organism>
<sequence length="408" mass="44625">MPAPSKKPIFKSVFKGLLLILVLPLSLSVNAADSRGVVRARDGHEVLRYGKSYALLVGVSDYDRLSGWDDLASVPKELDRVAEALQVAGFEKIVRVNDPDEDELQDAFKDEYGLDEENCLLFFFSGHGYTDKDGAGYLVPKDAPSPRKNYRKLLKKALPMSQILAWARQIKARHALFLFDSCFSGSVFQEKAPHKEPPHITELTALPVRQFITAGSAKDKVPSESVFTPAFANAIRYGKGDLNRDGYVTGTELGLHLRAEVPKYVGQMPQFGKIKEHKLAQGDFVFVLGSKKPEPEIIIARTQKADSSANANMEMRFWDGVEKSNDPASYRAYLAQFANGTFAAIAKIRIGKPESSVGWAKASSDVPISGSRTGSQAGVQTGLQTGAPNRIGDGHGAGCLCPSYRDHY</sequence>
<protein>
    <submittedName>
        <fullName evidence="3">Caspase domain-containing protein</fullName>
    </submittedName>
</protein>
<dbReference type="GO" id="GO:0004197">
    <property type="term" value="F:cysteine-type endopeptidase activity"/>
    <property type="evidence" value="ECO:0007669"/>
    <property type="project" value="InterPro"/>
</dbReference>
<keyword evidence="1" id="KW-0732">Signal</keyword>
<dbReference type="InterPro" id="IPR052039">
    <property type="entry name" value="Caspase-related_regulators"/>
</dbReference>
<feature type="chain" id="PRO_5036113595" evidence="1">
    <location>
        <begin position="32"/>
        <end position="408"/>
    </location>
</feature>
<reference evidence="3" key="1">
    <citation type="submission" date="2019-02" db="EMBL/GenBank/DDBJ databases">
        <authorList>
            <person name="Gruber-Vodicka R. H."/>
            <person name="Seah K. B. B."/>
        </authorList>
    </citation>
    <scope>NUCLEOTIDE SEQUENCE</scope>
    <source>
        <strain evidence="4">BECK_BY2</strain>
        <strain evidence="3">BECK_BY3</strain>
    </source>
</reference>
<dbReference type="InterPro" id="IPR011600">
    <property type="entry name" value="Pept_C14_caspase"/>
</dbReference>
<dbReference type="InterPro" id="IPR018247">
    <property type="entry name" value="EF_Hand_1_Ca_BS"/>
</dbReference>
<dbReference type="InterPro" id="IPR029030">
    <property type="entry name" value="Caspase-like_dom_sf"/>
</dbReference>
<proteinExistence type="predicted"/>
<evidence type="ECO:0000259" key="2">
    <source>
        <dbReference type="Pfam" id="PF00656"/>
    </source>
</evidence>
<dbReference type="PROSITE" id="PS00018">
    <property type="entry name" value="EF_HAND_1"/>
    <property type="match status" value="1"/>
</dbReference>
<dbReference type="SUPFAM" id="SSF52129">
    <property type="entry name" value="Caspase-like"/>
    <property type="match status" value="1"/>
</dbReference>
<feature type="domain" description="Peptidase C14 caspase" evidence="2">
    <location>
        <begin position="52"/>
        <end position="231"/>
    </location>
</feature>
<dbReference type="Pfam" id="PF00656">
    <property type="entry name" value="Peptidase_C14"/>
    <property type="match status" value="1"/>
</dbReference>
<dbReference type="AlphaFoldDB" id="A0A450ZPH7"/>
<gene>
    <name evidence="4" type="ORF">BECKTUN1418E_GA0071001_10703</name>
    <name evidence="3" type="ORF">BECKTUN1418F_GA0071002_10723</name>
</gene>
<name>A0A450ZPH7_9GAMM</name>
<evidence type="ECO:0000313" key="3">
    <source>
        <dbReference type="EMBL" id="VFK55677.1"/>
    </source>
</evidence>
<dbReference type="PANTHER" id="PTHR22576">
    <property type="entry name" value="MUCOSA ASSOCIATED LYMPHOID TISSUE LYMPHOMA TRANSLOCATION PROTEIN 1/PARACASPASE"/>
    <property type="match status" value="1"/>
</dbReference>
<dbReference type="GO" id="GO:0006508">
    <property type="term" value="P:proteolysis"/>
    <property type="evidence" value="ECO:0007669"/>
    <property type="project" value="InterPro"/>
</dbReference>
<dbReference type="EMBL" id="CAADFY010000072">
    <property type="protein sequence ID" value="VFK55677.1"/>
    <property type="molecule type" value="Genomic_DNA"/>
</dbReference>
<evidence type="ECO:0000256" key="1">
    <source>
        <dbReference type="SAM" id="SignalP"/>
    </source>
</evidence>
<dbReference type="EMBL" id="CAADFV010000070">
    <property type="protein sequence ID" value="VFK61700.1"/>
    <property type="molecule type" value="Genomic_DNA"/>
</dbReference>
<dbReference type="Gene3D" id="3.40.50.1460">
    <property type="match status" value="1"/>
</dbReference>